<evidence type="ECO:0000313" key="7">
    <source>
        <dbReference type="Proteomes" id="UP000219338"/>
    </source>
</evidence>
<dbReference type="SUPFAM" id="SSF56672">
    <property type="entry name" value="DNA/RNA polymerases"/>
    <property type="match status" value="1"/>
</dbReference>
<evidence type="ECO:0000256" key="2">
    <source>
        <dbReference type="ARBA" id="ARBA00022695"/>
    </source>
</evidence>
<dbReference type="OrthoDB" id="3250101at2759"/>
<dbReference type="CDD" id="cd00303">
    <property type="entry name" value="retropepsin_like"/>
    <property type="match status" value="1"/>
</dbReference>
<keyword evidence="3" id="KW-0540">Nuclease</keyword>
<keyword evidence="4" id="KW-0378">Hydrolase</keyword>
<dbReference type="STRING" id="47428.A0A284SAB5"/>
<organism evidence="6 7">
    <name type="scientific">Armillaria ostoyae</name>
    <name type="common">Armillaria root rot fungus</name>
    <dbReference type="NCBI Taxonomy" id="47428"/>
    <lineage>
        <taxon>Eukaryota</taxon>
        <taxon>Fungi</taxon>
        <taxon>Dikarya</taxon>
        <taxon>Basidiomycota</taxon>
        <taxon>Agaricomycotina</taxon>
        <taxon>Agaricomycetes</taxon>
        <taxon>Agaricomycetidae</taxon>
        <taxon>Agaricales</taxon>
        <taxon>Marasmiineae</taxon>
        <taxon>Physalacriaceae</taxon>
        <taxon>Armillaria</taxon>
    </lineage>
</organism>
<accession>A0A284SAB5</accession>
<dbReference type="InterPro" id="IPR050951">
    <property type="entry name" value="Retrovirus_Pol_polyprotein"/>
</dbReference>
<gene>
    <name evidence="6" type="ORF">ARMOST_21529</name>
</gene>
<dbReference type="Gene3D" id="3.10.10.10">
    <property type="entry name" value="HIV Type 1 Reverse Transcriptase, subunit A, domain 1"/>
    <property type="match status" value="1"/>
</dbReference>
<reference evidence="7" key="1">
    <citation type="journal article" date="2017" name="Nat. Ecol. Evol.">
        <title>Genome expansion and lineage-specific genetic innovations in the forest pathogenic fungi Armillaria.</title>
        <authorList>
            <person name="Sipos G."/>
            <person name="Prasanna A.N."/>
            <person name="Walter M.C."/>
            <person name="O'Connor E."/>
            <person name="Balint B."/>
            <person name="Krizsan K."/>
            <person name="Kiss B."/>
            <person name="Hess J."/>
            <person name="Varga T."/>
            <person name="Slot J."/>
            <person name="Riley R."/>
            <person name="Boka B."/>
            <person name="Rigling D."/>
            <person name="Barry K."/>
            <person name="Lee J."/>
            <person name="Mihaltcheva S."/>
            <person name="LaButti K."/>
            <person name="Lipzen A."/>
            <person name="Waldron R."/>
            <person name="Moloney N.M."/>
            <person name="Sperisen C."/>
            <person name="Kredics L."/>
            <person name="Vagvoelgyi C."/>
            <person name="Patrignani A."/>
            <person name="Fitzpatrick D."/>
            <person name="Nagy I."/>
            <person name="Doyle S."/>
            <person name="Anderson J.B."/>
            <person name="Grigoriev I.V."/>
            <person name="Gueldener U."/>
            <person name="Muensterkoetter M."/>
            <person name="Nagy L.G."/>
        </authorList>
    </citation>
    <scope>NUCLEOTIDE SEQUENCE [LARGE SCALE GENOMIC DNA]</scope>
    <source>
        <strain evidence="7">C18/9</strain>
    </source>
</reference>
<dbReference type="Gene3D" id="2.40.70.10">
    <property type="entry name" value="Acid Proteases"/>
    <property type="match status" value="1"/>
</dbReference>
<dbReference type="EMBL" id="FUEG01000051">
    <property type="protein sequence ID" value="SJL17958.1"/>
    <property type="molecule type" value="Genomic_DNA"/>
</dbReference>
<sequence>MTTKKKAVGKEAAGTQAVNRGHSVSIIEVPDEEDDTAYQIWLAKEQTPAIAKKGDEPSSVPPTKTDSPHAFRLDASRLRGELAWEQLYELRELPRYLCRRQSNARDFTLDVQLNPCTGRQTIATKALVDSGCTSSAINKTFVQKHRLDTRKAAVPITVYNADVTDLGSKDLYLGHDWLKRHNPVINWETSTIIFGRCQCVKNPFPLPDADPDDRWDEELEDGNRILAVNMEEELVIHAVHHANDLAAAAHAEKPQKTFEEMVPPDYRSFRDLFSKENFDELPEHKPWDHAIELIPNAKSTLDCKVYPLNRDEQEQLNKFLDENLESGHITESKSPFASPFFFVKKKDSSLWPVQDYRKLNEMTIKNRYPLPLISELIDKLQGAKYFTKLDDLNEHRRIVRRVLQRLRENKLFLKAEKCEFEVLETEYLSIIISEGQVHMDPVKLASIAEWPTPTKKKELQSFLGFTNFYRKFIKNYSKVVRALTQLTGNAEWTWGAAQNQAFQQLKKQMAKDVILAIPN</sequence>
<evidence type="ECO:0000256" key="1">
    <source>
        <dbReference type="ARBA" id="ARBA00022679"/>
    </source>
</evidence>
<evidence type="ECO:0000313" key="6">
    <source>
        <dbReference type="EMBL" id="SJL17958.1"/>
    </source>
</evidence>
<dbReference type="FunFam" id="3.30.70.270:FF:000020">
    <property type="entry name" value="Transposon Tf2-6 polyprotein-like Protein"/>
    <property type="match status" value="1"/>
</dbReference>
<dbReference type="GO" id="GO:0016779">
    <property type="term" value="F:nucleotidyltransferase activity"/>
    <property type="evidence" value="ECO:0007669"/>
    <property type="project" value="UniProtKB-KW"/>
</dbReference>
<evidence type="ECO:0000256" key="5">
    <source>
        <dbReference type="SAM" id="MobiDB-lite"/>
    </source>
</evidence>
<keyword evidence="1" id="KW-0808">Transferase</keyword>
<evidence type="ECO:0000256" key="3">
    <source>
        <dbReference type="ARBA" id="ARBA00022722"/>
    </source>
</evidence>
<name>A0A284SAB5_ARMOS</name>
<evidence type="ECO:0000256" key="4">
    <source>
        <dbReference type="ARBA" id="ARBA00022759"/>
    </source>
</evidence>
<dbReference type="PANTHER" id="PTHR37984">
    <property type="entry name" value="PROTEIN CBG26694"/>
    <property type="match status" value="1"/>
</dbReference>
<dbReference type="Proteomes" id="UP000219338">
    <property type="component" value="Unassembled WGS sequence"/>
</dbReference>
<dbReference type="InterPro" id="IPR043502">
    <property type="entry name" value="DNA/RNA_pol_sf"/>
</dbReference>
<keyword evidence="4" id="KW-0255">Endonuclease</keyword>
<feature type="region of interest" description="Disordered" evidence="5">
    <location>
        <begin position="49"/>
        <end position="69"/>
    </location>
</feature>
<dbReference type="GO" id="GO:0004519">
    <property type="term" value="F:endonuclease activity"/>
    <property type="evidence" value="ECO:0007669"/>
    <property type="project" value="UniProtKB-KW"/>
</dbReference>
<dbReference type="InterPro" id="IPR043128">
    <property type="entry name" value="Rev_trsase/Diguanyl_cyclase"/>
</dbReference>
<dbReference type="Gene3D" id="3.30.70.270">
    <property type="match status" value="3"/>
</dbReference>
<dbReference type="PANTHER" id="PTHR37984:SF5">
    <property type="entry name" value="PROTEIN NYNRIN-LIKE"/>
    <property type="match status" value="1"/>
</dbReference>
<protein>
    <recommendedName>
        <fullName evidence="8">Reverse transcriptase domain-containing protein</fullName>
    </recommendedName>
</protein>
<dbReference type="InterPro" id="IPR021109">
    <property type="entry name" value="Peptidase_aspartic_dom_sf"/>
</dbReference>
<dbReference type="AlphaFoldDB" id="A0A284SAB5"/>
<keyword evidence="7" id="KW-1185">Reference proteome</keyword>
<evidence type="ECO:0008006" key="8">
    <source>
        <dbReference type="Google" id="ProtNLM"/>
    </source>
</evidence>
<keyword evidence="2" id="KW-0548">Nucleotidyltransferase</keyword>
<dbReference type="CDD" id="cd01647">
    <property type="entry name" value="RT_LTR"/>
    <property type="match status" value="1"/>
</dbReference>
<proteinExistence type="predicted"/>